<name>A0ABV9PZX7_9BACL</name>
<dbReference type="InterPro" id="IPR041522">
    <property type="entry name" value="CdaR_GGDEF"/>
</dbReference>
<evidence type="ECO:0000313" key="5">
    <source>
        <dbReference type="Proteomes" id="UP001596002"/>
    </source>
</evidence>
<dbReference type="RefSeq" id="WP_380025515.1">
    <property type="nucleotide sequence ID" value="NZ_JBHSHC010000078.1"/>
</dbReference>
<dbReference type="Pfam" id="PF13556">
    <property type="entry name" value="HTH_30"/>
    <property type="match status" value="1"/>
</dbReference>
<dbReference type="Proteomes" id="UP001596002">
    <property type="component" value="Unassembled WGS sequence"/>
</dbReference>
<protein>
    <submittedName>
        <fullName evidence="4">PucR family transcriptional regulator</fullName>
    </submittedName>
</protein>
<dbReference type="Pfam" id="PF17853">
    <property type="entry name" value="GGDEF_2"/>
    <property type="match status" value="1"/>
</dbReference>
<organism evidence="4 5">
    <name type="scientific">Effusibacillus consociatus</name>
    <dbReference type="NCBI Taxonomy" id="1117041"/>
    <lineage>
        <taxon>Bacteria</taxon>
        <taxon>Bacillati</taxon>
        <taxon>Bacillota</taxon>
        <taxon>Bacilli</taxon>
        <taxon>Bacillales</taxon>
        <taxon>Alicyclobacillaceae</taxon>
        <taxon>Effusibacillus</taxon>
    </lineage>
</organism>
<comment type="similarity">
    <text evidence="1">Belongs to the CdaR family.</text>
</comment>
<proteinExistence type="inferred from homology"/>
<dbReference type="InterPro" id="IPR025736">
    <property type="entry name" value="PucR_C-HTH_dom"/>
</dbReference>
<dbReference type="PANTHER" id="PTHR33744">
    <property type="entry name" value="CARBOHYDRATE DIACID REGULATOR"/>
    <property type="match status" value="1"/>
</dbReference>
<evidence type="ECO:0000259" key="3">
    <source>
        <dbReference type="Pfam" id="PF17853"/>
    </source>
</evidence>
<reference evidence="5" key="1">
    <citation type="journal article" date="2019" name="Int. J. Syst. Evol. Microbiol.">
        <title>The Global Catalogue of Microorganisms (GCM) 10K type strain sequencing project: providing services to taxonomists for standard genome sequencing and annotation.</title>
        <authorList>
            <consortium name="The Broad Institute Genomics Platform"/>
            <consortium name="The Broad Institute Genome Sequencing Center for Infectious Disease"/>
            <person name="Wu L."/>
            <person name="Ma J."/>
        </authorList>
    </citation>
    <scope>NUCLEOTIDE SEQUENCE [LARGE SCALE GENOMIC DNA]</scope>
    <source>
        <strain evidence="5">WYCCWR 12678</strain>
    </source>
</reference>
<dbReference type="Gene3D" id="1.10.10.2840">
    <property type="entry name" value="PucR C-terminal helix-turn-helix domain"/>
    <property type="match status" value="1"/>
</dbReference>
<dbReference type="PANTHER" id="PTHR33744:SF1">
    <property type="entry name" value="DNA-BINDING TRANSCRIPTIONAL ACTIVATOR ADER"/>
    <property type="match status" value="1"/>
</dbReference>
<feature type="domain" description="PucR C-terminal helix-turn-helix" evidence="2">
    <location>
        <begin position="348"/>
        <end position="405"/>
    </location>
</feature>
<dbReference type="InterPro" id="IPR051448">
    <property type="entry name" value="CdaR-like_regulators"/>
</dbReference>
<evidence type="ECO:0000259" key="2">
    <source>
        <dbReference type="Pfam" id="PF13556"/>
    </source>
</evidence>
<accession>A0ABV9PZX7</accession>
<dbReference type="EMBL" id="JBHSHC010000078">
    <property type="protein sequence ID" value="MFC4767595.1"/>
    <property type="molecule type" value="Genomic_DNA"/>
</dbReference>
<evidence type="ECO:0000313" key="4">
    <source>
        <dbReference type="EMBL" id="MFC4767595.1"/>
    </source>
</evidence>
<feature type="domain" description="CdaR GGDEF-like" evidence="3">
    <location>
        <begin position="167"/>
        <end position="294"/>
    </location>
</feature>
<sequence length="411" mass="47581">MNLERDPFETTFESLEALVDTISEVLHCPVTLEDANHRLLAYSSHDPQTDPARIATIIGRRVPEKVINSLWREGIIQQLANSDEPIRIAAINDVGLGNRVAIAIRKNQDVLGYIWALQVDNPFRDEAMAQLKKAAQAAKTKLLQLRVQKRKQEEGLQQFFWQLLTGHLKSDSLIRENAQKLQLVLPNFFKVLVFEFAEEISSHLQQKIQYLITTTQRIRIICYAIDRNQLILLSAPLNEVPSKQDFADFIRNFKTQMKDRFRVAPIEAGCGSLGSKDYTRVESGYQEALTVLQIKKQFPKETKAIHDYEDLGFYRYLPFILQQQRHSHIENPCLKKLRDYDREHNTELFQTLEAYLTSDSNVKDAAELLHVHVNTLNYRLMRISEITGINLKDMDQKVSLYLDLKLEKFVD</sequence>
<evidence type="ECO:0000256" key="1">
    <source>
        <dbReference type="ARBA" id="ARBA00006754"/>
    </source>
</evidence>
<keyword evidence="5" id="KW-1185">Reference proteome</keyword>
<dbReference type="InterPro" id="IPR042070">
    <property type="entry name" value="PucR_C-HTH_sf"/>
</dbReference>
<comment type="caution">
    <text evidence="4">The sequence shown here is derived from an EMBL/GenBank/DDBJ whole genome shotgun (WGS) entry which is preliminary data.</text>
</comment>
<gene>
    <name evidence="4" type="ORF">ACFO8Q_09500</name>
</gene>